<dbReference type="HOGENOM" id="CLU_134310_0_0_9"/>
<feature type="transmembrane region" description="Helical" evidence="1">
    <location>
        <begin position="65"/>
        <end position="85"/>
    </location>
</feature>
<dbReference type="EMBL" id="AJAT01000017">
    <property type="protein sequence ID" value="EOL42354.1"/>
    <property type="molecule type" value="Genomic_DNA"/>
</dbReference>
<reference evidence="2 3" key="1">
    <citation type="submission" date="2013-02" db="EMBL/GenBank/DDBJ databases">
        <title>The Genome Sequence of Enterococcus phoeniculicola BAA-412.</title>
        <authorList>
            <consortium name="The Broad Institute Genome Sequencing Platform"/>
            <consortium name="The Broad Institute Genome Sequencing Center for Infectious Disease"/>
            <person name="Earl A.M."/>
            <person name="Gilmore M.S."/>
            <person name="Lebreton F."/>
            <person name="Walker B."/>
            <person name="Young S.K."/>
            <person name="Zeng Q."/>
            <person name="Gargeya S."/>
            <person name="Fitzgerald M."/>
            <person name="Haas B."/>
            <person name="Abouelleil A."/>
            <person name="Alvarado L."/>
            <person name="Arachchi H.M."/>
            <person name="Berlin A.M."/>
            <person name="Chapman S.B."/>
            <person name="Dewar J."/>
            <person name="Goldberg J."/>
            <person name="Griggs A."/>
            <person name="Gujja S."/>
            <person name="Hansen M."/>
            <person name="Howarth C."/>
            <person name="Imamovic A."/>
            <person name="Larimer J."/>
            <person name="McCowan C."/>
            <person name="Murphy C."/>
            <person name="Neiman D."/>
            <person name="Pearson M."/>
            <person name="Priest M."/>
            <person name="Roberts A."/>
            <person name="Saif S."/>
            <person name="Shea T."/>
            <person name="Sisk P."/>
            <person name="Sykes S."/>
            <person name="Wortman J."/>
            <person name="Nusbaum C."/>
            <person name="Birren B."/>
        </authorList>
    </citation>
    <scope>NUCLEOTIDE SEQUENCE [LARGE SCALE GENOMIC DNA]</scope>
    <source>
        <strain evidence="2 3">ATCC BAA-412</strain>
    </source>
</reference>
<dbReference type="RefSeq" id="WP_010769341.1">
    <property type="nucleotide sequence ID" value="NZ_ASWE01000001.1"/>
</dbReference>
<proteinExistence type="predicted"/>
<feature type="transmembrane region" description="Helical" evidence="1">
    <location>
        <begin position="97"/>
        <end position="117"/>
    </location>
</feature>
<keyword evidence="1" id="KW-1133">Transmembrane helix</keyword>
<evidence type="ECO:0000256" key="1">
    <source>
        <dbReference type="SAM" id="Phobius"/>
    </source>
</evidence>
<dbReference type="STRING" id="154621.RV11_GL001903"/>
<evidence type="ECO:0000313" key="2">
    <source>
        <dbReference type="EMBL" id="EOL42354.1"/>
    </source>
</evidence>
<evidence type="ECO:0008006" key="4">
    <source>
        <dbReference type="Google" id="ProtNLM"/>
    </source>
</evidence>
<dbReference type="Proteomes" id="UP000013785">
    <property type="component" value="Unassembled WGS sequence"/>
</dbReference>
<protein>
    <recommendedName>
        <fullName evidence="4">DUF1648 domain-containing protein</fullName>
    </recommendedName>
</protein>
<feature type="transmembrane region" description="Helical" evidence="1">
    <location>
        <begin position="129"/>
        <end position="160"/>
    </location>
</feature>
<gene>
    <name evidence="2" type="ORF">UC3_02706</name>
</gene>
<dbReference type="eggNOG" id="ENOG503065K">
    <property type="taxonomic scope" value="Bacteria"/>
</dbReference>
<keyword evidence="1" id="KW-0812">Transmembrane</keyword>
<organism evidence="2 3">
    <name type="scientific">Enterococcus phoeniculicola ATCC BAA-412</name>
    <dbReference type="NCBI Taxonomy" id="1158610"/>
    <lineage>
        <taxon>Bacteria</taxon>
        <taxon>Bacillati</taxon>
        <taxon>Bacillota</taxon>
        <taxon>Bacilli</taxon>
        <taxon>Lactobacillales</taxon>
        <taxon>Enterococcaceae</taxon>
        <taxon>Enterococcus</taxon>
    </lineage>
</organism>
<dbReference type="PATRIC" id="fig|1158610.3.peg.2688"/>
<name>R3TLK4_9ENTE</name>
<evidence type="ECO:0000313" key="3">
    <source>
        <dbReference type="Proteomes" id="UP000013785"/>
    </source>
</evidence>
<keyword evidence="1" id="KW-0472">Membrane</keyword>
<accession>R3TLK4</accession>
<dbReference type="AlphaFoldDB" id="R3TLK4"/>
<comment type="caution">
    <text evidence="2">The sequence shown here is derived from an EMBL/GenBank/DDBJ whole genome shotgun (WGS) entry which is preliminary data.</text>
</comment>
<dbReference type="OrthoDB" id="2183385at2"/>
<feature type="transmembrane region" description="Helical" evidence="1">
    <location>
        <begin position="16"/>
        <end position="37"/>
    </location>
</feature>
<keyword evidence="3" id="KW-1185">Reference proteome</keyword>
<sequence length="166" mass="18312">MENVTRQLKKAKTWNMVLLVLTGISAVTSLIGLPGTLNPKKETYDVLGSAGKKFYEHINSIGVKAYSVIALLVIIALVVLFFLANKKLKEQQLAPKYPYYIYIGYTVVSILYSLLLTPKLELPDVGSEAVAAVTTVTTIVMLIIQVLFMIPAIIVLVHLFKADTQE</sequence>